<dbReference type="EMBL" id="PVTF01000008">
    <property type="protein sequence ID" value="PRY39056.1"/>
    <property type="molecule type" value="Genomic_DNA"/>
</dbReference>
<name>A0A2T0T066_9PSEU</name>
<keyword evidence="5" id="KW-0430">Lectin</keyword>
<gene>
    <name evidence="5" type="ORF">CLV43_108456</name>
</gene>
<dbReference type="GO" id="GO:0030246">
    <property type="term" value="F:carbohydrate binding"/>
    <property type="evidence" value="ECO:0007669"/>
    <property type="project" value="UniProtKB-KW"/>
</dbReference>
<dbReference type="PANTHER" id="PTHR37981">
    <property type="entry name" value="LIPASE 2"/>
    <property type="match status" value="1"/>
</dbReference>
<dbReference type="Gene3D" id="2.80.10.50">
    <property type="match status" value="2"/>
</dbReference>
<dbReference type="Pfam" id="PF00652">
    <property type="entry name" value="Ricin_B_lectin"/>
    <property type="match status" value="1"/>
</dbReference>
<feature type="disulfide bond" evidence="2">
    <location>
        <begin position="134"/>
        <end position="142"/>
    </location>
</feature>
<feature type="domain" description="Ricin B lectin" evidence="4">
    <location>
        <begin position="282"/>
        <end position="410"/>
    </location>
</feature>
<dbReference type="PROSITE" id="PS50231">
    <property type="entry name" value="RICIN_B_LECTIN"/>
    <property type="match status" value="1"/>
</dbReference>
<evidence type="ECO:0000313" key="6">
    <source>
        <dbReference type="Proteomes" id="UP000239494"/>
    </source>
</evidence>
<feature type="active site" description="Nucleophile" evidence="1">
    <location>
        <position position="42"/>
    </location>
</feature>
<protein>
    <submittedName>
        <fullName evidence="5">Ricin-type beta-trefoil lectin protein</fullName>
    </submittedName>
</protein>
<dbReference type="InterPro" id="IPR037460">
    <property type="entry name" value="SEST-like"/>
</dbReference>
<keyword evidence="2" id="KW-1015">Disulfide bond</keyword>
<evidence type="ECO:0000259" key="4">
    <source>
        <dbReference type="SMART" id="SM00458"/>
    </source>
</evidence>
<sequence length="411" mass="41767">MRRNPWHVLPVVLSTLGLALLAPGTANAATGNELAYVAIGSSFAAGPGIPSAQPSSPGGCARSTNNYPSVLARDLGAALVDASCGGATTANVLTTSQAGQPPQADQVTATTKLVTVTIGGNDVNYLGSLGAYSCQDGGGSGCGTVDTAAIDRTFGELPGRLRAVVERIRARAPQATVLLVSYFTILPDTAACTGVPLTSAHLDYERGIAARLATATSDAATATGARLVDLASASHGHDACAADPWVEKYTVASGKSSYHPNANGMRAAAQLIERRLDELAITATGPVRSAFPGKCLTAPAAVEGTPIELDDCAGSANQQWTKVTAAPEGTLRALGGCLDVQSSGTANHTAVHWWTCNGTGAQRWIPEARGGLMNPQSGRCLDLPGGASANGTRLQIYDCNGTAAQLWTTAG</sequence>
<feature type="signal peptide" evidence="3">
    <location>
        <begin position="1"/>
        <end position="28"/>
    </location>
</feature>
<feature type="disulfide bond" evidence="2">
    <location>
        <begin position="60"/>
        <end position="84"/>
    </location>
</feature>
<keyword evidence="3" id="KW-0732">Signal</keyword>
<feature type="active site" evidence="1">
    <location>
        <position position="259"/>
    </location>
</feature>
<dbReference type="AlphaFoldDB" id="A0A2T0T066"/>
<keyword evidence="6" id="KW-1185">Reference proteome</keyword>
<dbReference type="InterPro" id="IPR013830">
    <property type="entry name" value="SGNH_hydro"/>
</dbReference>
<dbReference type="CDD" id="cd23451">
    <property type="entry name" value="beta-trefoil_Ricin_laminarinase"/>
    <property type="match status" value="1"/>
</dbReference>
<dbReference type="InterPro" id="IPR000772">
    <property type="entry name" value="Ricin_B_lectin"/>
</dbReference>
<dbReference type="RefSeq" id="WP_106190479.1">
    <property type="nucleotide sequence ID" value="NZ_PVTF01000008.1"/>
</dbReference>
<organism evidence="5 6">
    <name type="scientific">Umezawaea tangerina</name>
    <dbReference type="NCBI Taxonomy" id="84725"/>
    <lineage>
        <taxon>Bacteria</taxon>
        <taxon>Bacillati</taxon>
        <taxon>Actinomycetota</taxon>
        <taxon>Actinomycetes</taxon>
        <taxon>Pseudonocardiales</taxon>
        <taxon>Pseudonocardiaceae</taxon>
        <taxon>Umezawaea</taxon>
    </lineage>
</organism>
<dbReference type="SMART" id="SM00458">
    <property type="entry name" value="RICIN"/>
    <property type="match status" value="1"/>
</dbReference>
<feature type="disulfide bond" evidence="2">
    <location>
        <begin position="192"/>
        <end position="240"/>
    </location>
</feature>
<evidence type="ECO:0000256" key="2">
    <source>
        <dbReference type="PIRSR" id="PIRSR637460-2"/>
    </source>
</evidence>
<comment type="caution">
    <text evidence="5">The sequence shown here is derived from an EMBL/GenBank/DDBJ whole genome shotgun (WGS) entry which is preliminary data.</text>
</comment>
<evidence type="ECO:0000256" key="1">
    <source>
        <dbReference type="PIRSR" id="PIRSR637460-1"/>
    </source>
</evidence>
<dbReference type="GO" id="GO:0019433">
    <property type="term" value="P:triglyceride catabolic process"/>
    <property type="evidence" value="ECO:0007669"/>
    <property type="project" value="TreeGrafter"/>
</dbReference>
<dbReference type="OrthoDB" id="5503950at2"/>
<dbReference type="SUPFAM" id="SSF50370">
    <property type="entry name" value="Ricin B-like lectins"/>
    <property type="match status" value="1"/>
</dbReference>
<dbReference type="InterPro" id="IPR036514">
    <property type="entry name" value="SGNH_hydro_sf"/>
</dbReference>
<feature type="chain" id="PRO_5015634176" evidence="3">
    <location>
        <begin position="29"/>
        <end position="411"/>
    </location>
</feature>
<dbReference type="Pfam" id="PF13472">
    <property type="entry name" value="Lipase_GDSL_2"/>
    <property type="match status" value="1"/>
</dbReference>
<dbReference type="InterPro" id="IPR035992">
    <property type="entry name" value="Ricin_B-like_lectins"/>
</dbReference>
<accession>A0A2T0T066</accession>
<evidence type="ECO:0000256" key="3">
    <source>
        <dbReference type="SAM" id="SignalP"/>
    </source>
</evidence>
<reference evidence="5 6" key="1">
    <citation type="submission" date="2018-03" db="EMBL/GenBank/DDBJ databases">
        <title>Genomic Encyclopedia of Archaeal and Bacterial Type Strains, Phase II (KMG-II): from individual species to whole genera.</title>
        <authorList>
            <person name="Goeker M."/>
        </authorList>
    </citation>
    <scope>NUCLEOTIDE SEQUENCE [LARGE SCALE GENOMIC DNA]</scope>
    <source>
        <strain evidence="5 6">DSM 44720</strain>
    </source>
</reference>
<dbReference type="Gene3D" id="3.40.50.1110">
    <property type="entry name" value="SGNH hydrolase"/>
    <property type="match status" value="1"/>
</dbReference>
<dbReference type="CDD" id="cd01823">
    <property type="entry name" value="SEST_like"/>
    <property type="match status" value="1"/>
</dbReference>
<dbReference type="PANTHER" id="PTHR37981:SF1">
    <property type="entry name" value="SGNH HYDROLASE-TYPE ESTERASE DOMAIN-CONTAINING PROTEIN"/>
    <property type="match status" value="1"/>
</dbReference>
<dbReference type="SUPFAM" id="SSF52266">
    <property type="entry name" value="SGNH hydrolase"/>
    <property type="match status" value="1"/>
</dbReference>
<proteinExistence type="predicted"/>
<dbReference type="Proteomes" id="UP000239494">
    <property type="component" value="Unassembled WGS sequence"/>
</dbReference>
<evidence type="ECO:0000313" key="5">
    <source>
        <dbReference type="EMBL" id="PRY39056.1"/>
    </source>
</evidence>
<dbReference type="GO" id="GO:0004806">
    <property type="term" value="F:triacylglycerol lipase activity"/>
    <property type="evidence" value="ECO:0007669"/>
    <property type="project" value="TreeGrafter"/>
</dbReference>